<evidence type="ECO:0000313" key="2">
    <source>
        <dbReference type="Proteomes" id="UP000035540"/>
    </source>
</evidence>
<gene>
    <name evidence="1" type="ORF">CTEST_04670</name>
</gene>
<dbReference type="STRING" id="136857.CTEST_04670"/>
<keyword evidence="2" id="KW-1185">Reference proteome</keyword>
<organism evidence="1 2">
    <name type="scientific">Corynebacterium testudinoris</name>
    <dbReference type="NCBI Taxonomy" id="136857"/>
    <lineage>
        <taxon>Bacteria</taxon>
        <taxon>Bacillati</taxon>
        <taxon>Actinomycetota</taxon>
        <taxon>Actinomycetes</taxon>
        <taxon>Mycobacteriales</taxon>
        <taxon>Corynebacteriaceae</taxon>
        <taxon>Corynebacterium</taxon>
    </lineage>
</organism>
<evidence type="ECO:0000313" key="1">
    <source>
        <dbReference type="EMBL" id="AKK08381.1"/>
    </source>
</evidence>
<dbReference type="EMBL" id="CP011545">
    <property type="protein sequence ID" value="AKK08381.1"/>
    <property type="molecule type" value="Genomic_DNA"/>
</dbReference>
<reference evidence="2" key="2">
    <citation type="submission" date="2015-05" db="EMBL/GenBank/DDBJ databases">
        <title>Complete genome sequence of Corynebacterium testudinoris DSM 44614, recovered from necrotic lesions in the mouth of a tortoise.</title>
        <authorList>
            <person name="Ruckert C."/>
            <person name="Albersmeier A."/>
            <person name="Winkler A."/>
            <person name="Tauch A."/>
        </authorList>
    </citation>
    <scope>NUCLEOTIDE SEQUENCE [LARGE SCALE GENOMIC DNA]</scope>
    <source>
        <strain evidence="2">DSM 44614</strain>
    </source>
</reference>
<dbReference type="PATRIC" id="fig|136857.5.peg.927"/>
<name>A0A0G3H4Q0_9CORY</name>
<dbReference type="KEGG" id="cted:CTEST_04670"/>
<protein>
    <submittedName>
        <fullName evidence="1">Uncharacterized protein</fullName>
    </submittedName>
</protein>
<accession>A0A0G3H4Q0</accession>
<reference evidence="1 2" key="1">
    <citation type="journal article" date="2015" name="Genome Announc.">
        <title>Complete Genome Sequence of the Type Strain Corynebacterium testudinoris DSM 44614, Recovered from Necrotic Lesions in the Mouth of a Tortoise.</title>
        <authorList>
            <person name="Ruckert C."/>
            <person name="Kriete M."/>
            <person name="Jaenicke S."/>
            <person name="Winkler A."/>
            <person name="Tauch A."/>
        </authorList>
    </citation>
    <scope>NUCLEOTIDE SEQUENCE [LARGE SCALE GENOMIC DNA]</scope>
    <source>
        <strain evidence="1 2">DSM 44614</strain>
    </source>
</reference>
<proteinExistence type="predicted"/>
<sequence>MKTNANNFDFSTLIVVNGAEDAPVCGPEGCTPTGDDDAVK</sequence>
<dbReference type="AlphaFoldDB" id="A0A0G3H4Q0"/>
<dbReference type="RefSeq" id="WP_260452575.1">
    <property type="nucleotide sequence ID" value="NZ_CP011545.1"/>
</dbReference>
<dbReference type="Proteomes" id="UP000035540">
    <property type="component" value="Chromosome"/>
</dbReference>